<dbReference type="Gene3D" id="3.40.30.10">
    <property type="entry name" value="Glutaredoxin"/>
    <property type="match status" value="1"/>
</dbReference>
<dbReference type="PANTHER" id="PTHR42899:SF1">
    <property type="entry name" value="SPERMATOGENESIS-ASSOCIATED PROTEIN 20"/>
    <property type="match status" value="1"/>
</dbReference>
<dbReference type="InterPro" id="IPR012341">
    <property type="entry name" value="6hp_glycosidase-like_sf"/>
</dbReference>
<dbReference type="InterPro" id="IPR024705">
    <property type="entry name" value="Ssp411"/>
</dbReference>
<proteinExistence type="predicted"/>
<feature type="domain" description="Spermatogenesis-associated protein 20-like TRX" evidence="1">
    <location>
        <begin position="3"/>
        <end position="163"/>
    </location>
</feature>
<protein>
    <recommendedName>
        <fullName evidence="1">Spermatogenesis-associated protein 20-like TRX domain-containing protein</fullName>
    </recommendedName>
</protein>
<dbReference type="InterPro" id="IPR004879">
    <property type="entry name" value="Ssp411-like_TRX"/>
</dbReference>
<dbReference type="SUPFAM" id="SSF48208">
    <property type="entry name" value="Six-hairpin glycosidases"/>
    <property type="match status" value="1"/>
</dbReference>
<keyword evidence="3" id="KW-1185">Reference proteome</keyword>
<evidence type="ECO:0000313" key="3">
    <source>
        <dbReference type="Proteomes" id="UP000527616"/>
    </source>
</evidence>
<reference evidence="2 3" key="1">
    <citation type="submission" date="2020-07" db="EMBL/GenBank/DDBJ databases">
        <title>Sequencing the genomes of 1000 actinobacteria strains.</title>
        <authorList>
            <person name="Klenk H.-P."/>
        </authorList>
    </citation>
    <scope>NUCLEOTIDE SEQUENCE [LARGE SCALE GENOMIC DNA]</scope>
    <source>
        <strain evidence="2 3">DSM 103164</strain>
    </source>
</reference>
<dbReference type="EMBL" id="JACBZS010000001">
    <property type="protein sequence ID" value="NYI71875.1"/>
    <property type="molecule type" value="Genomic_DNA"/>
</dbReference>
<dbReference type="AlphaFoldDB" id="A0A7Z0DAA4"/>
<evidence type="ECO:0000259" key="1">
    <source>
        <dbReference type="Pfam" id="PF03190"/>
    </source>
</evidence>
<dbReference type="Proteomes" id="UP000527616">
    <property type="component" value="Unassembled WGS sequence"/>
</dbReference>
<dbReference type="RefSeq" id="WP_179445642.1">
    <property type="nucleotide sequence ID" value="NZ_JACBZS010000001.1"/>
</dbReference>
<name>A0A7Z0DAA4_9ACTN</name>
<dbReference type="PIRSF" id="PIRSF006402">
    <property type="entry name" value="UCP006402_thioredoxin"/>
    <property type="match status" value="1"/>
</dbReference>
<dbReference type="Pfam" id="PF03190">
    <property type="entry name" value="Thioredox_DsbH"/>
    <property type="match status" value="1"/>
</dbReference>
<dbReference type="SUPFAM" id="SSF52833">
    <property type="entry name" value="Thioredoxin-like"/>
    <property type="match status" value="1"/>
</dbReference>
<dbReference type="Gene3D" id="1.50.10.10">
    <property type="match status" value="1"/>
</dbReference>
<dbReference type="InterPro" id="IPR036249">
    <property type="entry name" value="Thioredoxin-like_sf"/>
</dbReference>
<sequence length="652" mass="70149">MANRLADSLSPYLRQHADNPVDWREWSDEAFAQARERDVPVFLSVGYAACHWCHVMAHESFEDPEIAELINANFVPIKVDREERPDVDAIFMAATQALTGQGGWPMSVWLTPEGRPFYAGTYFPPRQRGGMPGFGQVLTALVDAWRDRREEVITSATAIVDHVAATQRALPGEADLAGALARLREDFDPLHGGFGGAPKFPPTTVLDALLADGTPESLEQVAATLDAMIAGGIHDQLGGGFARYSVDAGWVVPHFEKMLYDNALLLGTLARASARVDPERAAAYHATAERLVGWLDRELLVDDGGYAASLDADSADESGRLVEGAFYVWTPAQLRAVLGADAARAAAAFGVTDRGTFEHGASTLRALAPIEDDWRERLFTARDRRPRPARDDKIVAAWNGWLITALVTAAMIFDRPDWLDRARGAAAYLWQTHWRESDRTLLRVSRDQQPGTAPGIAEDHGALAQAYAALAGATGDATWLDRARTLLDRADELFAAGDGGWYDADAATDLYARPRDLSDNATPSGGSALIAAHRAVAGLTGEGLDRLPAATATGAALATAAPRFAGWWLRELIIADRAAAREIVIFGDDGPLVTTAWREAPEGSVILALPGPSEEFPLARGRGAELPAAYVCTNQACGLPAHDLEGLRAQLA</sequence>
<accession>A0A7Z0DAA4</accession>
<dbReference type="GO" id="GO:0005975">
    <property type="term" value="P:carbohydrate metabolic process"/>
    <property type="evidence" value="ECO:0007669"/>
    <property type="project" value="InterPro"/>
</dbReference>
<dbReference type="InterPro" id="IPR008928">
    <property type="entry name" value="6-hairpin_glycosidase_sf"/>
</dbReference>
<evidence type="ECO:0000313" key="2">
    <source>
        <dbReference type="EMBL" id="NYI71875.1"/>
    </source>
</evidence>
<dbReference type="PANTHER" id="PTHR42899">
    <property type="entry name" value="SPERMATOGENESIS-ASSOCIATED PROTEIN 20"/>
    <property type="match status" value="1"/>
</dbReference>
<gene>
    <name evidence="2" type="ORF">GGQ54_002435</name>
</gene>
<organism evidence="2 3">
    <name type="scientific">Naumannella cuiyingiana</name>
    <dbReference type="NCBI Taxonomy" id="1347891"/>
    <lineage>
        <taxon>Bacteria</taxon>
        <taxon>Bacillati</taxon>
        <taxon>Actinomycetota</taxon>
        <taxon>Actinomycetes</taxon>
        <taxon>Propionibacteriales</taxon>
        <taxon>Propionibacteriaceae</taxon>
        <taxon>Naumannella</taxon>
    </lineage>
</organism>
<comment type="caution">
    <text evidence="2">The sequence shown here is derived from an EMBL/GenBank/DDBJ whole genome shotgun (WGS) entry which is preliminary data.</text>
</comment>
<dbReference type="CDD" id="cd02955">
    <property type="entry name" value="SSP411"/>
    <property type="match status" value="1"/>
</dbReference>